<dbReference type="SUPFAM" id="SSF52540">
    <property type="entry name" value="P-loop containing nucleoside triphosphate hydrolases"/>
    <property type="match status" value="1"/>
</dbReference>
<dbReference type="InterPro" id="IPR016032">
    <property type="entry name" value="Sig_transdc_resp-reg_C-effctor"/>
</dbReference>
<dbReference type="Gene3D" id="1.25.40.10">
    <property type="entry name" value="Tetratricopeptide repeat domain"/>
    <property type="match status" value="1"/>
</dbReference>
<dbReference type="PANTHER" id="PTHR16305">
    <property type="entry name" value="TESTICULAR SOLUBLE ADENYLYL CYCLASE"/>
    <property type="match status" value="1"/>
</dbReference>
<name>A0ABW1DB46_9ACTN</name>
<evidence type="ECO:0000259" key="3">
    <source>
        <dbReference type="PROSITE" id="PS50043"/>
    </source>
</evidence>
<dbReference type="InterPro" id="IPR041664">
    <property type="entry name" value="AAA_16"/>
</dbReference>
<dbReference type="EMBL" id="JBHSPA010000115">
    <property type="protein sequence ID" value="MFC5834787.1"/>
    <property type="molecule type" value="Genomic_DNA"/>
</dbReference>
<dbReference type="SUPFAM" id="SSF46894">
    <property type="entry name" value="C-terminal effector domain of the bipartite response regulators"/>
    <property type="match status" value="1"/>
</dbReference>
<keyword evidence="2 4" id="KW-0067">ATP-binding</keyword>
<dbReference type="CDD" id="cd06170">
    <property type="entry name" value="LuxR_C_like"/>
    <property type="match status" value="1"/>
</dbReference>
<dbReference type="Gene3D" id="1.10.10.10">
    <property type="entry name" value="Winged helix-like DNA-binding domain superfamily/Winged helix DNA-binding domain"/>
    <property type="match status" value="1"/>
</dbReference>
<comment type="caution">
    <text evidence="4">The sequence shown here is derived from an EMBL/GenBank/DDBJ whole genome shotgun (WGS) entry which is preliminary data.</text>
</comment>
<dbReference type="GO" id="GO:0005524">
    <property type="term" value="F:ATP binding"/>
    <property type="evidence" value="ECO:0007669"/>
    <property type="project" value="UniProtKB-KW"/>
</dbReference>
<evidence type="ECO:0000256" key="1">
    <source>
        <dbReference type="ARBA" id="ARBA00022741"/>
    </source>
</evidence>
<keyword evidence="1" id="KW-0547">Nucleotide-binding</keyword>
<evidence type="ECO:0000313" key="4">
    <source>
        <dbReference type="EMBL" id="MFC5834787.1"/>
    </source>
</evidence>
<feature type="domain" description="HTH luxR-type" evidence="3">
    <location>
        <begin position="794"/>
        <end position="859"/>
    </location>
</feature>
<evidence type="ECO:0000313" key="5">
    <source>
        <dbReference type="Proteomes" id="UP001596058"/>
    </source>
</evidence>
<dbReference type="Pfam" id="PF00196">
    <property type="entry name" value="GerE"/>
    <property type="match status" value="1"/>
</dbReference>
<keyword evidence="5" id="KW-1185">Reference proteome</keyword>
<dbReference type="SUPFAM" id="SSF48452">
    <property type="entry name" value="TPR-like"/>
    <property type="match status" value="1"/>
</dbReference>
<protein>
    <submittedName>
        <fullName evidence="4">ATP-binding protein</fullName>
    </submittedName>
</protein>
<dbReference type="PROSITE" id="PS00622">
    <property type="entry name" value="HTH_LUXR_1"/>
    <property type="match status" value="1"/>
</dbReference>
<sequence length="872" mass="92239">MDGVILEREGELAALAGAARDAARGAGTVVLISGEAGIGKSSLVEAMGGMLPARGRLLVGYCDDLSTPQVLGPLRDLIGSVGTRLSRALEQGDRSEALKAMRAEFGQAKRPAVLAVEDVHWADEATLDVLRHLVRRAARLPLALVLTYRDDELGGGHPLRGLLGLISNAERVRRLRPARLSVAAVRRLTTASGSNDVDAAEVHAVTSGNPYFVAEVLAAGNVNTVPQTIADAVQARLAHLDAATLEALERLAVVPPVAPHWLVEALVPAGSAALSAAERHGLIAVTPGRVSFRHELARRAVVDAMTSARRMAANRGALAALLTRPEIEVSRVMHHARQCGDTDAILTYGPVAAREAIEAGAHREAAAHLRQVLELRPILDPPDEAVLWQTLAIENYTIDAPPGETLAAQRRAVALRRGGDARALGTSLSWLSRISWWAGDPDAAGAAADEAITVQSCVGDDGLLAMALSNQAQLYALAGRDAEAVTMARRAIALGGDSPATLSHALNNLALALYRRDDPSATATMRESLRVALAANEPEHACRAYVNLIGCEVEAMRPGDAGRYAAEAMAFAERAEFAMFAAYLHCALGQLRLATADWDGVLPAVRQALDGAPPVRCAALILAGRARLRRGEAGAVEMLREAWRVAVPLRERQRITAAAAALAEAAVLGGDTGVPAGELIEAYELARGCGKPVEQADLGYWLGRAGHVADPPRVDHPYALLAAGRWREAAEIWRTAGCRYEHALALADSPETGDQLAALARLDALGVGPLARLVRARLKRSGVARIPRGPVPATRVNPAGLTERQAQVVRLLAQGLTNAEIADRLVLSVRTVDSHVAAVLEKLDSGTRRQAVARATELGILDPRQDRNLTSL</sequence>
<evidence type="ECO:0000256" key="2">
    <source>
        <dbReference type="ARBA" id="ARBA00022840"/>
    </source>
</evidence>
<dbReference type="InterPro" id="IPR027417">
    <property type="entry name" value="P-loop_NTPase"/>
</dbReference>
<accession>A0ABW1DB46</accession>
<dbReference type="InterPro" id="IPR011990">
    <property type="entry name" value="TPR-like_helical_dom_sf"/>
</dbReference>
<dbReference type="Proteomes" id="UP001596058">
    <property type="component" value="Unassembled WGS sequence"/>
</dbReference>
<dbReference type="PRINTS" id="PR00038">
    <property type="entry name" value="HTHLUXR"/>
</dbReference>
<dbReference type="Pfam" id="PF13191">
    <property type="entry name" value="AAA_16"/>
    <property type="match status" value="1"/>
</dbReference>
<gene>
    <name evidence="4" type="ORF">ACFPZ3_64025</name>
</gene>
<dbReference type="InterPro" id="IPR000792">
    <property type="entry name" value="Tscrpt_reg_LuxR_C"/>
</dbReference>
<proteinExistence type="predicted"/>
<dbReference type="InterPro" id="IPR036388">
    <property type="entry name" value="WH-like_DNA-bd_sf"/>
</dbReference>
<dbReference type="SMART" id="SM00421">
    <property type="entry name" value="HTH_LUXR"/>
    <property type="match status" value="1"/>
</dbReference>
<reference evidence="5" key="1">
    <citation type="journal article" date="2019" name="Int. J. Syst. Evol. Microbiol.">
        <title>The Global Catalogue of Microorganisms (GCM) 10K type strain sequencing project: providing services to taxonomists for standard genome sequencing and annotation.</title>
        <authorList>
            <consortium name="The Broad Institute Genomics Platform"/>
            <consortium name="The Broad Institute Genome Sequencing Center for Infectious Disease"/>
            <person name="Wu L."/>
            <person name="Ma J."/>
        </authorList>
    </citation>
    <scope>NUCLEOTIDE SEQUENCE [LARGE SCALE GENOMIC DNA]</scope>
    <source>
        <strain evidence="5">CCUG 53903</strain>
    </source>
</reference>
<dbReference type="RefSeq" id="WP_379524198.1">
    <property type="nucleotide sequence ID" value="NZ_JBHSPA010000115.1"/>
</dbReference>
<organism evidence="4 5">
    <name type="scientific">Nonomuraea insulae</name>
    <dbReference type="NCBI Taxonomy" id="1616787"/>
    <lineage>
        <taxon>Bacteria</taxon>
        <taxon>Bacillati</taxon>
        <taxon>Actinomycetota</taxon>
        <taxon>Actinomycetes</taxon>
        <taxon>Streptosporangiales</taxon>
        <taxon>Streptosporangiaceae</taxon>
        <taxon>Nonomuraea</taxon>
    </lineage>
</organism>
<dbReference type="PROSITE" id="PS50043">
    <property type="entry name" value="HTH_LUXR_2"/>
    <property type="match status" value="1"/>
</dbReference>
<dbReference type="Gene3D" id="3.40.50.300">
    <property type="entry name" value="P-loop containing nucleotide triphosphate hydrolases"/>
    <property type="match status" value="1"/>
</dbReference>
<dbReference type="PANTHER" id="PTHR16305:SF35">
    <property type="entry name" value="TRANSCRIPTIONAL ACTIVATOR DOMAIN"/>
    <property type="match status" value="1"/>
</dbReference>